<gene>
    <name evidence="1" type="ORF">MM415A03030_0010</name>
    <name evidence="2" type="ORF">MM415B02414_0014</name>
</gene>
<dbReference type="AlphaFoldDB" id="A0A6M3LAC3"/>
<sequence>MRLGQEQCYVVDWILKKVWIAIISLPVNIHEIPATGIQKKAGQHNTYAVVMVQPMAVKMKQQ</sequence>
<proteinExistence type="predicted"/>
<evidence type="ECO:0000313" key="2">
    <source>
        <dbReference type="EMBL" id="QJA90241.1"/>
    </source>
</evidence>
<name>A0A6M3LAC3_9ZZZZ</name>
<accession>A0A6M3LAC3</accession>
<dbReference type="EMBL" id="MT142899">
    <property type="protein sequence ID" value="QJA90241.1"/>
    <property type="molecule type" value="Genomic_DNA"/>
</dbReference>
<evidence type="ECO:0000313" key="1">
    <source>
        <dbReference type="EMBL" id="QJA71812.1"/>
    </source>
</evidence>
<organism evidence="2">
    <name type="scientific">viral metagenome</name>
    <dbReference type="NCBI Taxonomy" id="1070528"/>
    <lineage>
        <taxon>unclassified sequences</taxon>
        <taxon>metagenomes</taxon>
        <taxon>organismal metagenomes</taxon>
    </lineage>
</organism>
<protein>
    <submittedName>
        <fullName evidence="2">Uncharacterized protein</fullName>
    </submittedName>
</protein>
<reference evidence="2" key="1">
    <citation type="submission" date="2020-03" db="EMBL/GenBank/DDBJ databases">
        <title>The deep terrestrial virosphere.</title>
        <authorList>
            <person name="Holmfeldt K."/>
            <person name="Nilsson E."/>
            <person name="Simone D."/>
            <person name="Lopez-Fernandez M."/>
            <person name="Wu X."/>
            <person name="de Brujin I."/>
            <person name="Lundin D."/>
            <person name="Andersson A."/>
            <person name="Bertilsson S."/>
            <person name="Dopson M."/>
        </authorList>
    </citation>
    <scope>NUCLEOTIDE SEQUENCE</scope>
    <source>
        <strain evidence="1">MM415A03030</strain>
        <strain evidence="2">MM415B02414</strain>
    </source>
</reference>
<dbReference type="EMBL" id="MT141901">
    <property type="protein sequence ID" value="QJA71812.1"/>
    <property type="molecule type" value="Genomic_DNA"/>
</dbReference>